<comment type="caution">
    <text evidence="2">The sequence shown here is derived from an EMBL/GenBank/DDBJ whole genome shotgun (WGS) entry which is preliminary data.</text>
</comment>
<organism evidence="2 3">
    <name type="scientific">Endocarpon pusillum</name>
    <dbReference type="NCBI Taxonomy" id="364733"/>
    <lineage>
        <taxon>Eukaryota</taxon>
        <taxon>Fungi</taxon>
        <taxon>Dikarya</taxon>
        <taxon>Ascomycota</taxon>
        <taxon>Pezizomycotina</taxon>
        <taxon>Eurotiomycetes</taxon>
        <taxon>Chaetothyriomycetidae</taxon>
        <taxon>Verrucariales</taxon>
        <taxon>Verrucariaceae</taxon>
        <taxon>Endocarpon</taxon>
    </lineage>
</organism>
<dbReference type="AlphaFoldDB" id="A0A8H7E5L2"/>
<name>A0A8H7E5L2_9EURO</name>
<sequence length="793" mass="89128">MIVGAAQPLHLSELSHALATSEDLMDYTAQRIPRFHLIEELCSNLILFDRTSKGSESDPLLKVAHKSIQDFFLQDPDSLDVPENLRQYFVSPQDANLELGQASLAYLNFVRYYHPQDVVTIIDTEDHAFLKHAATFWYWYLCHVEPSEELFKKVEIFLRSGAFWTCVAVQSRIAPHLFSCYKEMTEGGYRLERAGPQQGEEESNVSYAVPLPSWLDDYAPSGSQIVQAFHDFIKEWHLVLNSHPLAGDQCAMDRKWESDMGGRTTRVSDRVKRFHLSCGGPLPSNFSPLSIVNVRVHRGAIVVAIFGNQILDDKSCPQWFHSQITSESVSQYLEPRPTIPVSVKLSEDTHIFSRTFANVGRYSVIDPSCLQVQSYNQNDKNQSELATNASKFLPPNVGTGKWRIVCKSPHEIEDGISVYQRAVAFHFALDLTCKDGASSDFDSGHQSSNGDSDSDASAASDASEDLASGSEGISTQRLVTHNSMLIVQDNRTPVWHFWKSAKAKVEVRCAFHPVEQLAVWSSSTYELCILNLTSKRVQSTILPEPASIQFSPATAMYKEFHFSEPDHILFYLLYTAVEAETGVQQTVSVSSFHFSPGDNGEYVLRRTYPMHTVSYECTGSIQHPLILTSWGPDHLYIALPPLSCNAKILRLRYSGGGSSEEPPPPEAFQTLCNPVYFPSSTPYRHPRIKVLDQGEGKRTFTLALDADISSASSRLGETGPVLRQPPALMTWDIGRMEDWRDWKASFDERSAELQAGRDMYNMLRGTFVDEDKRFNVVIRSGLDWRKKAFLSCG</sequence>
<keyword evidence="3" id="KW-1185">Reference proteome</keyword>
<dbReference type="Proteomes" id="UP000606974">
    <property type="component" value="Unassembled WGS sequence"/>
</dbReference>
<gene>
    <name evidence="2" type="ORF">GJ744_008448</name>
</gene>
<evidence type="ECO:0000313" key="2">
    <source>
        <dbReference type="EMBL" id="KAF7509053.1"/>
    </source>
</evidence>
<accession>A0A8H7E5L2</accession>
<feature type="compositionally biased region" description="Low complexity" evidence="1">
    <location>
        <begin position="447"/>
        <end position="471"/>
    </location>
</feature>
<feature type="region of interest" description="Disordered" evidence="1">
    <location>
        <begin position="440"/>
        <end position="471"/>
    </location>
</feature>
<proteinExistence type="predicted"/>
<evidence type="ECO:0000256" key="1">
    <source>
        <dbReference type="SAM" id="MobiDB-lite"/>
    </source>
</evidence>
<dbReference type="EMBL" id="JAACFV010000046">
    <property type="protein sequence ID" value="KAF7509053.1"/>
    <property type="molecule type" value="Genomic_DNA"/>
</dbReference>
<protein>
    <submittedName>
        <fullName evidence="2">Uncharacterized protein</fullName>
    </submittedName>
</protein>
<dbReference type="OrthoDB" id="7464126at2759"/>
<reference evidence="2" key="1">
    <citation type="submission" date="2020-02" db="EMBL/GenBank/DDBJ databases">
        <authorList>
            <person name="Palmer J.M."/>
        </authorList>
    </citation>
    <scope>NUCLEOTIDE SEQUENCE</scope>
    <source>
        <strain evidence="2">EPUS1.4</strain>
        <tissue evidence="2">Thallus</tissue>
    </source>
</reference>
<evidence type="ECO:0000313" key="3">
    <source>
        <dbReference type="Proteomes" id="UP000606974"/>
    </source>
</evidence>